<dbReference type="PROSITE" id="PS51257">
    <property type="entry name" value="PROKAR_LIPOPROTEIN"/>
    <property type="match status" value="1"/>
</dbReference>
<accession>A0A6G4W7I0</accession>
<keyword evidence="7 10" id="KW-0067">ATP-binding</keyword>
<keyword evidence="5 10" id="KW-0547">Nucleotide-binding</keyword>
<comment type="catalytic activity">
    <reaction evidence="9 10">
        <text>D-gluconate + ATP = 6-phospho-D-gluconate + ADP + H(+)</text>
        <dbReference type="Rhea" id="RHEA:19433"/>
        <dbReference type="ChEBI" id="CHEBI:15378"/>
        <dbReference type="ChEBI" id="CHEBI:18391"/>
        <dbReference type="ChEBI" id="CHEBI:30616"/>
        <dbReference type="ChEBI" id="CHEBI:58759"/>
        <dbReference type="ChEBI" id="CHEBI:456216"/>
        <dbReference type="EC" id="2.7.1.12"/>
    </reaction>
</comment>
<evidence type="ECO:0000256" key="6">
    <source>
        <dbReference type="ARBA" id="ARBA00022777"/>
    </source>
</evidence>
<dbReference type="Gene3D" id="3.40.50.300">
    <property type="entry name" value="P-loop containing nucleotide triphosphate hydrolases"/>
    <property type="match status" value="1"/>
</dbReference>
<sequence>MEMKPEPDQAGSADSVPVAVVMGVAGCGKSVVGAALAEALGCRFIEGDRLHPPENVARMAGGQPLTDAHRAGWLDAVGAQLSEAARAGSGGVAACSALKRAYRDRLRRFCPGMVFIHLAIDRETARQRVGRRKGHFMPTTLVESQFADLEPPAGDEAALSLDGTRPVAELVAAAAKFLKPATAKTGKI</sequence>
<dbReference type="InterPro" id="IPR027417">
    <property type="entry name" value="P-loop_NTPase"/>
</dbReference>
<protein>
    <recommendedName>
        <fullName evidence="3 10">Gluconokinase</fullName>
        <ecNumber evidence="3 10">2.7.1.12</ecNumber>
    </recommendedName>
</protein>
<evidence type="ECO:0000256" key="2">
    <source>
        <dbReference type="ARBA" id="ARBA00008420"/>
    </source>
</evidence>
<dbReference type="InterPro" id="IPR006001">
    <property type="entry name" value="Therm_gnt_kin"/>
</dbReference>
<keyword evidence="8" id="KW-0311">Gluconate utilization</keyword>
<dbReference type="GO" id="GO:0005524">
    <property type="term" value="F:ATP binding"/>
    <property type="evidence" value="ECO:0007669"/>
    <property type="project" value="UniProtKB-KW"/>
</dbReference>
<dbReference type="EC" id="2.7.1.12" evidence="3 10"/>
<dbReference type="PANTHER" id="PTHR43442">
    <property type="entry name" value="GLUCONOKINASE-RELATED"/>
    <property type="match status" value="1"/>
</dbReference>
<comment type="pathway">
    <text evidence="1">Carbohydrate acid metabolism.</text>
</comment>
<dbReference type="FunFam" id="3.40.50.300:FF:000522">
    <property type="entry name" value="Gluconokinase"/>
    <property type="match status" value="1"/>
</dbReference>
<dbReference type="CDD" id="cd02021">
    <property type="entry name" value="GntK"/>
    <property type="match status" value="1"/>
</dbReference>
<evidence type="ECO:0000256" key="7">
    <source>
        <dbReference type="ARBA" id="ARBA00022840"/>
    </source>
</evidence>
<dbReference type="Proteomes" id="UP001642900">
    <property type="component" value="Unassembled WGS sequence"/>
</dbReference>
<comment type="similarity">
    <text evidence="2 10">Belongs to the gluconokinase GntK/GntV family.</text>
</comment>
<keyword evidence="4 10" id="KW-0808">Transferase</keyword>
<reference evidence="11 12" key="1">
    <citation type="submission" date="2020-02" db="EMBL/GenBank/DDBJ databases">
        <title>Genome sequence of strain CCNWXJ40-4.</title>
        <authorList>
            <person name="Gao J."/>
            <person name="Sun J."/>
        </authorList>
    </citation>
    <scope>NUCLEOTIDE SEQUENCE [LARGE SCALE GENOMIC DNA]</scope>
    <source>
        <strain evidence="11 12">CCNWXJ 40-4</strain>
    </source>
</reference>
<keyword evidence="6 10" id="KW-0418">Kinase</keyword>
<dbReference type="GO" id="GO:0019521">
    <property type="term" value="P:D-gluconate metabolic process"/>
    <property type="evidence" value="ECO:0007669"/>
    <property type="project" value="UniProtKB-KW"/>
</dbReference>
<proteinExistence type="inferred from homology"/>
<dbReference type="AlphaFoldDB" id="A0A6G4W7I0"/>
<evidence type="ECO:0000256" key="10">
    <source>
        <dbReference type="RuleBase" id="RU363066"/>
    </source>
</evidence>
<evidence type="ECO:0000256" key="1">
    <source>
        <dbReference type="ARBA" id="ARBA00004761"/>
    </source>
</evidence>
<dbReference type="NCBIfam" id="TIGR01313">
    <property type="entry name" value="therm_gnt_kin"/>
    <property type="match status" value="1"/>
</dbReference>
<evidence type="ECO:0000256" key="5">
    <source>
        <dbReference type="ARBA" id="ARBA00022741"/>
    </source>
</evidence>
<evidence type="ECO:0000313" key="12">
    <source>
        <dbReference type="Proteomes" id="UP001642900"/>
    </source>
</evidence>
<evidence type="ECO:0000313" key="11">
    <source>
        <dbReference type="EMBL" id="NGO50715.1"/>
    </source>
</evidence>
<dbReference type="GO" id="GO:0046316">
    <property type="term" value="F:gluconokinase activity"/>
    <property type="evidence" value="ECO:0007669"/>
    <property type="project" value="UniProtKB-EC"/>
</dbReference>
<keyword evidence="12" id="KW-1185">Reference proteome</keyword>
<evidence type="ECO:0000256" key="4">
    <source>
        <dbReference type="ARBA" id="ARBA00022679"/>
    </source>
</evidence>
<dbReference type="Pfam" id="PF13671">
    <property type="entry name" value="AAA_33"/>
    <property type="match status" value="1"/>
</dbReference>
<dbReference type="RefSeq" id="WP_165024674.1">
    <property type="nucleotide sequence ID" value="NZ_JAAKZF010000004.1"/>
</dbReference>
<dbReference type="EMBL" id="JAAKZF010000004">
    <property type="protein sequence ID" value="NGO50715.1"/>
    <property type="molecule type" value="Genomic_DNA"/>
</dbReference>
<name>A0A6G4W7I0_9HYPH</name>
<evidence type="ECO:0000256" key="8">
    <source>
        <dbReference type="ARBA" id="ARBA00023064"/>
    </source>
</evidence>
<gene>
    <name evidence="11" type="ORF">G6N73_05910</name>
</gene>
<dbReference type="PANTHER" id="PTHR43442:SF3">
    <property type="entry name" value="GLUCONOKINASE-RELATED"/>
    <property type="match status" value="1"/>
</dbReference>
<comment type="caution">
    <text evidence="11">The sequence shown here is derived from an EMBL/GenBank/DDBJ whole genome shotgun (WGS) entry which is preliminary data.</text>
</comment>
<evidence type="ECO:0000256" key="3">
    <source>
        <dbReference type="ARBA" id="ARBA00012054"/>
    </source>
</evidence>
<evidence type="ECO:0000256" key="9">
    <source>
        <dbReference type="ARBA" id="ARBA00048090"/>
    </source>
</evidence>
<organism evidence="11 12">
    <name type="scientific">Allomesorhizobium camelthorni</name>
    <dbReference type="NCBI Taxonomy" id="475069"/>
    <lineage>
        <taxon>Bacteria</taxon>
        <taxon>Pseudomonadati</taxon>
        <taxon>Pseudomonadota</taxon>
        <taxon>Alphaproteobacteria</taxon>
        <taxon>Hyphomicrobiales</taxon>
        <taxon>Phyllobacteriaceae</taxon>
        <taxon>Allomesorhizobium</taxon>
    </lineage>
</organism>
<dbReference type="SUPFAM" id="SSF52540">
    <property type="entry name" value="P-loop containing nucleoside triphosphate hydrolases"/>
    <property type="match status" value="1"/>
</dbReference>
<dbReference type="GO" id="GO:0005737">
    <property type="term" value="C:cytoplasm"/>
    <property type="evidence" value="ECO:0007669"/>
    <property type="project" value="TreeGrafter"/>
</dbReference>